<sequence>MYASTKAGDFGSSLDAGAEGQIDLGGISPSGDTEIETRSGQEETRPSFADGSFKLLFAADDMQAVARSPRPWSVQPILDDDDEGIQWHVAGRMMRCFK</sequence>
<evidence type="ECO:0000256" key="1">
    <source>
        <dbReference type="SAM" id="MobiDB-lite"/>
    </source>
</evidence>
<feature type="compositionally biased region" description="Basic and acidic residues" evidence="1">
    <location>
        <begin position="35"/>
        <end position="45"/>
    </location>
</feature>
<feature type="non-terminal residue" evidence="2">
    <location>
        <position position="98"/>
    </location>
</feature>
<dbReference type="Proteomes" id="UP000614610">
    <property type="component" value="Unassembled WGS sequence"/>
</dbReference>
<evidence type="ECO:0000313" key="3">
    <source>
        <dbReference type="Proteomes" id="UP000614610"/>
    </source>
</evidence>
<dbReference type="AlphaFoldDB" id="A0A8H8VHC8"/>
<evidence type="ECO:0000313" key="2">
    <source>
        <dbReference type="EMBL" id="KAF3218082.1"/>
    </source>
</evidence>
<name>A0A8H8VHC8_ORBOL</name>
<protein>
    <submittedName>
        <fullName evidence="2">Uncharacterized protein</fullName>
    </submittedName>
</protein>
<organism evidence="2 3">
    <name type="scientific">Orbilia oligospora</name>
    <name type="common">Nematode-trapping fungus</name>
    <name type="synonym">Arthrobotrys oligospora</name>
    <dbReference type="NCBI Taxonomy" id="2813651"/>
    <lineage>
        <taxon>Eukaryota</taxon>
        <taxon>Fungi</taxon>
        <taxon>Dikarya</taxon>
        <taxon>Ascomycota</taxon>
        <taxon>Pezizomycotina</taxon>
        <taxon>Orbiliomycetes</taxon>
        <taxon>Orbiliales</taxon>
        <taxon>Orbiliaceae</taxon>
        <taxon>Orbilia</taxon>
    </lineage>
</organism>
<feature type="region of interest" description="Disordered" evidence="1">
    <location>
        <begin position="1"/>
        <end position="48"/>
    </location>
</feature>
<reference evidence="2" key="1">
    <citation type="submission" date="2019-06" db="EMBL/GenBank/DDBJ databases">
        <authorList>
            <person name="Palmer J.M."/>
        </authorList>
    </citation>
    <scope>NUCLEOTIDE SEQUENCE</scope>
    <source>
        <strain evidence="2">TWF679</strain>
    </source>
</reference>
<dbReference type="EMBL" id="WIWT01000012">
    <property type="protein sequence ID" value="KAF3218082.1"/>
    <property type="molecule type" value="Genomic_DNA"/>
</dbReference>
<comment type="caution">
    <text evidence="2">The sequence shown here is derived from an EMBL/GenBank/DDBJ whole genome shotgun (WGS) entry which is preliminary data.</text>
</comment>
<accession>A0A8H8VHC8</accession>
<gene>
    <name evidence="2" type="ORF">TWF679_001491</name>
</gene>
<proteinExistence type="predicted"/>